<reference evidence="2" key="1">
    <citation type="submission" date="2020-05" db="EMBL/GenBank/DDBJ databases">
        <title>Fertoebacter nigrum gen. nov., sp. nov., a new member of the family Rhodobacteraceae.</title>
        <authorList>
            <person name="Szuroczki S."/>
            <person name="Abbaszade G."/>
            <person name="Buni D."/>
            <person name="Schumann P."/>
            <person name="Toth E."/>
        </authorList>
    </citation>
    <scope>NUCLEOTIDE SEQUENCE</scope>
    <source>
        <strain evidence="2">RG-N-1a</strain>
    </source>
</reference>
<gene>
    <name evidence="2" type="ORF">GEU84_017690</name>
</gene>
<name>A0A8X8GZV7_9RHOB</name>
<dbReference type="Gene3D" id="1.10.1240.10">
    <property type="entry name" value="Methionine synthase domain"/>
    <property type="match status" value="1"/>
</dbReference>
<dbReference type="EMBL" id="WHUT02000013">
    <property type="protein sequence ID" value="NUB46227.1"/>
    <property type="molecule type" value="Genomic_DNA"/>
</dbReference>
<organism evidence="2 3">
    <name type="scientific">Fertoeibacter niger</name>
    <dbReference type="NCBI Taxonomy" id="2656921"/>
    <lineage>
        <taxon>Bacteria</taxon>
        <taxon>Pseudomonadati</taxon>
        <taxon>Pseudomonadota</taxon>
        <taxon>Alphaproteobacteria</taxon>
        <taxon>Rhodobacterales</taxon>
        <taxon>Paracoccaceae</taxon>
        <taxon>Fertoeibacter</taxon>
    </lineage>
</organism>
<proteinExistence type="predicted"/>
<dbReference type="GO" id="GO:0071949">
    <property type="term" value="F:FAD binding"/>
    <property type="evidence" value="ECO:0007669"/>
    <property type="project" value="InterPro"/>
</dbReference>
<evidence type="ECO:0000313" key="3">
    <source>
        <dbReference type="Proteomes" id="UP000484076"/>
    </source>
</evidence>
<dbReference type="AlphaFoldDB" id="A0A8X8GZV7"/>
<dbReference type="SUPFAM" id="SSF54975">
    <property type="entry name" value="Acylphosphatase/BLUF domain-like"/>
    <property type="match status" value="1"/>
</dbReference>
<dbReference type="InterPro" id="IPR036594">
    <property type="entry name" value="Meth_synthase_dom"/>
</dbReference>
<dbReference type="Pfam" id="PF04940">
    <property type="entry name" value="BLUF"/>
    <property type="match status" value="1"/>
</dbReference>
<keyword evidence="3" id="KW-1185">Reference proteome</keyword>
<dbReference type="Pfam" id="PF21961">
    <property type="entry name" value="AppA_4HB"/>
    <property type="match status" value="1"/>
</dbReference>
<feature type="domain" description="BLUF" evidence="1">
    <location>
        <begin position="15"/>
        <end position="106"/>
    </location>
</feature>
<dbReference type="InterPro" id="IPR054140">
    <property type="entry name" value="AppA_4HB"/>
</dbReference>
<dbReference type="PROSITE" id="PS50925">
    <property type="entry name" value="BLUF"/>
    <property type="match status" value="1"/>
</dbReference>
<dbReference type="GO" id="GO:0009882">
    <property type="term" value="F:blue light photoreceptor activity"/>
    <property type="evidence" value="ECO:0007669"/>
    <property type="project" value="InterPro"/>
</dbReference>
<dbReference type="InterPro" id="IPR007024">
    <property type="entry name" value="BLUF_domain"/>
</dbReference>
<dbReference type="Gene3D" id="3.40.50.280">
    <property type="entry name" value="Cobalamin-binding domain"/>
    <property type="match status" value="1"/>
</dbReference>
<evidence type="ECO:0000313" key="2">
    <source>
        <dbReference type="EMBL" id="NUB46227.1"/>
    </source>
</evidence>
<accession>A0A8X8GZV7</accession>
<dbReference type="Pfam" id="PF21966">
    <property type="entry name" value="AppA_SCHIC"/>
    <property type="match status" value="1"/>
</dbReference>
<dbReference type="InterPro" id="IPR054142">
    <property type="entry name" value="AppA_SCHIC"/>
</dbReference>
<dbReference type="Gene3D" id="3.30.70.100">
    <property type="match status" value="1"/>
</dbReference>
<dbReference type="SMART" id="SM01034">
    <property type="entry name" value="BLUF"/>
    <property type="match status" value="1"/>
</dbReference>
<comment type="caution">
    <text evidence="2">The sequence shown here is derived from an EMBL/GenBank/DDBJ whole genome shotgun (WGS) entry which is preliminary data.</text>
</comment>
<dbReference type="RefSeq" id="WP_174539968.1">
    <property type="nucleotide sequence ID" value="NZ_WHUT02000013.1"/>
</dbReference>
<evidence type="ECO:0000259" key="1">
    <source>
        <dbReference type="PROSITE" id="PS50925"/>
    </source>
</evidence>
<protein>
    <submittedName>
        <fullName evidence="2">BLUF domain-containing protein</fullName>
    </submittedName>
</protein>
<sequence length="452" mass="48568">MSGSISSVNGATAGLVSLCYRSVAQPGLDVPDVLAIVESAQRQNNARNVTGVLFYDHGRFLQWLEGTNGAVTEVMSMIRTDRRHSDIEVLVIEPLPVRRYAEWHMQLCCGEEDAELMTLAEREHVVVLGEAMMPDAGHPIAATEVQAIGGFLADACRAVHEPLENLVPVWRARPQPIARVALRAAPLRKVSRNTLQDTAAALTALLVQSDPFSHVGEIEGLVRGYGPLPSDFGRLYQAITATMGEALSGDRLSKAQATLASAALQMVLRRIHHLPDPEHARGEVTVSSAPGDAQFLEATISGEILRGAGWSTSVLYPESELALIDRVKRNGASTLVLAAGQMDPGTGDDRMIGLIGALRAEPDLPALKIIVGGRMARMPADEIAVIGADAAFEHILDVAEAVSRIAPGEARRKARPAIPTETPRQGITTGFLLANVMPRVLHRMSERRMTEG</sequence>
<dbReference type="Proteomes" id="UP000484076">
    <property type="component" value="Unassembled WGS sequence"/>
</dbReference>
<dbReference type="InterPro" id="IPR036046">
    <property type="entry name" value="Acylphosphatase-like_dom_sf"/>
</dbReference>